<keyword evidence="2" id="KW-1185">Reference proteome</keyword>
<reference evidence="1" key="3">
    <citation type="submission" date="2022-06" db="UniProtKB">
        <authorList>
            <consortium name="EnsemblPlants"/>
        </authorList>
    </citation>
    <scope>IDENTIFICATION</scope>
</reference>
<organism evidence="1 2">
    <name type="scientific">Triticum urartu</name>
    <name type="common">Red wild einkorn</name>
    <name type="synonym">Crithodium urartu</name>
    <dbReference type="NCBI Taxonomy" id="4572"/>
    <lineage>
        <taxon>Eukaryota</taxon>
        <taxon>Viridiplantae</taxon>
        <taxon>Streptophyta</taxon>
        <taxon>Embryophyta</taxon>
        <taxon>Tracheophyta</taxon>
        <taxon>Spermatophyta</taxon>
        <taxon>Magnoliopsida</taxon>
        <taxon>Liliopsida</taxon>
        <taxon>Poales</taxon>
        <taxon>Poaceae</taxon>
        <taxon>BOP clade</taxon>
        <taxon>Pooideae</taxon>
        <taxon>Triticodae</taxon>
        <taxon>Triticeae</taxon>
        <taxon>Triticinae</taxon>
        <taxon>Triticum</taxon>
    </lineage>
</organism>
<gene>
    <name evidence="1" type="primary">LOC125514720</name>
</gene>
<name>A0A8R7US68_TRIUA</name>
<reference evidence="2" key="1">
    <citation type="journal article" date="2013" name="Nature">
        <title>Draft genome of the wheat A-genome progenitor Triticum urartu.</title>
        <authorList>
            <person name="Ling H.Q."/>
            <person name="Zhao S."/>
            <person name="Liu D."/>
            <person name="Wang J."/>
            <person name="Sun H."/>
            <person name="Zhang C."/>
            <person name="Fan H."/>
            <person name="Li D."/>
            <person name="Dong L."/>
            <person name="Tao Y."/>
            <person name="Gao C."/>
            <person name="Wu H."/>
            <person name="Li Y."/>
            <person name="Cui Y."/>
            <person name="Guo X."/>
            <person name="Zheng S."/>
            <person name="Wang B."/>
            <person name="Yu K."/>
            <person name="Liang Q."/>
            <person name="Yang W."/>
            <person name="Lou X."/>
            <person name="Chen J."/>
            <person name="Feng M."/>
            <person name="Jian J."/>
            <person name="Zhang X."/>
            <person name="Luo G."/>
            <person name="Jiang Y."/>
            <person name="Liu J."/>
            <person name="Wang Z."/>
            <person name="Sha Y."/>
            <person name="Zhang B."/>
            <person name="Wu H."/>
            <person name="Tang D."/>
            <person name="Shen Q."/>
            <person name="Xue P."/>
            <person name="Zou S."/>
            <person name="Wang X."/>
            <person name="Liu X."/>
            <person name="Wang F."/>
            <person name="Yang Y."/>
            <person name="An X."/>
            <person name="Dong Z."/>
            <person name="Zhang K."/>
            <person name="Zhang X."/>
            <person name="Luo M.C."/>
            <person name="Dvorak J."/>
            <person name="Tong Y."/>
            <person name="Wang J."/>
            <person name="Yang H."/>
            <person name="Li Z."/>
            <person name="Wang D."/>
            <person name="Zhang A."/>
            <person name="Wang J."/>
        </authorList>
    </citation>
    <scope>NUCLEOTIDE SEQUENCE</scope>
    <source>
        <strain evidence="2">cv. G1812</strain>
    </source>
</reference>
<proteinExistence type="predicted"/>
<reference evidence="1" key="2">
    <citation type="submission" date="2018-03" db="EMBL/GenBank/DDBJ databases">
        <title>The Triticum urartu genome reveals the dynamic nature of wheat genome evolution.</title>
        <authorList>
            <person name="Ling H."/>
            <person name="Ma B."/>
            <person name="Shi X."/>
            <person name="Liu H."/>
            <person name="Dong L."/>
            <person name="Sun H."/>
            <person name="Cao Y."/>
            <person name="Gao Q."/>
            <person name="Zheng S."/>
            <person name="Li Y."/>
            <person name="Yu Y."/>
            <person name="Du H."/>
            <person name="Qi M."/>
            <person name="Li Y."/>
            <person name="Yu H."/>
            <person name="Cui Y."/>
            <person name="Wang N."/>
            <person name="Chen C."/>
            <person name="Wu H."/>
            <person name="Zhao Y."/>
            <person name="Zhang J."/>
            <person name="Li Y."/>
            <person name="Zhou W."/>
            <person name="Zhang B."/>
            <person name="Hu W."/>
            <person name="Eijk M."/>
            <person name="Tang J."/>
            <person name="Witsenboer H."/>
            <person name="Zhao S."/>
            <person name="Li Z."/>
            <person name="Zhang A."/>
            <person name="Wang D."/>
            <person name="Liang C."/>
        </authorList>
    </citation>
    <scope>NUCLEOTIDE SEQUENCE [LARGE SCALE GENOMIC DNA]</scope>
    <source>
        <strain evidence="1">cv. G1812</strain>
    </source>
</reference>
<dbReference type="RefSeq" id="XP_048536027.1">
    <property type="nucleotide sequence ID" value="XM_048680070.1"/>
</dbReference>
<dbReference type="Proteomes" id="UP000015106">
    <property type="component" value="Chromosome 6"/>
</dbReference>
<accession>A0A8R7US68</accession>
<dbReference type="AlphaFoldDB" id="A0A8R7US68"/>
<protein>
    <submittedName>
        <fullName evidence="1">Uncharacterized protein</fullName>
    </submittedName>
</protein>
<evidence type="ECO:0000313" key="2">
    <source>
        <dbReference type="Proteomes" id="UP000015106"/>
    </source>
</evidence>
<dbReference type="EnsemblPlants" id="TuG1812G0600001226.01.T02">
    <property type="protein sequence ID" value="TuG1812G0600001226.01.T02"/>
    <property type="gene ID" value="TuG1812G0600001226.01"/>
</dbReference>
<sequence length="200" mass="21698">MPSSFRIFSFRFLAPSSLPLPIFPAADTSVGGQASSALPSVAPPHLPAEVSYLDRVHSGLNSLPDSKPRILVWRGNKVKDFSELHKSNSRSYGKRPLKRLSPSVYAQSCEKFSCSVTSGAATYSIPFANKISTSEVHAPAVDNVSFACKVETAYASRFGNDVVQQIVGLVQSSNASKPQTFQDWSESLVSRFILDLQCPV</sequence>
<evidence type="ECO:0000313" key="1">
    <source>
        <dbReference type="EnsemblPlants" id="TuG1812G0600001226.01.T02"/>
    </source>
</evidence>
<dbReference type="Gramene" id="TuG1812G0600001226.01.T02">
    <property type="protein sequence ID" value="TuG1812G0600001226.01.T02"/>
    <property type="gene ID" value="TuG1812G0600001226.01"/>
</dbReference>
<dbReference type="GeneID" id="125514720"/>